<dbReference type="AlphaFoldDB" id="A0A095SI31"/>
<sequence>MLKCKEVVDRADALVDGTPLSWREHFALRMHLLMCHHCRRYVRQLHALVTSLNGKNTPPASDEQVQGILDKLDHEH</sequence>
<dbReference type="RefSeq" id="WP_035233453.1">
    <property type="nucleotide sequence ID" value="NZ_ARXV01000010.1"/>
</dbReference>
<gene>
    <name evidence="2" type="ORF">Y5S_02509</name>
</gene>
<dbReference type="Proteomes" id="UP000029444">
    <property type="component" value="Unassembled WGS sequence"/>
</dbReference>
<dbReference type="InterPro" id="IPR027383">
    <property type="entry name" value="Znf_put"/>
</dbReference>
<proteinExistence type="predicted"/>
<organism evidence="2 3">
    <name type="scientific">Alcanivorax nanhaiticus</name>
    <dbReference type="NCBI Taxonomy" id="1177154"/>
    <lineage>
        <taxon>Bacteria</taxon>
        <taxon>Pseudomonadati</taxon>
        <taxon>Pseudomonadota</taxon>
        <taxon>Gammaproteobacteria</taxon>
        <taxon>Oceanospirillales</taxon>
        <taxon>Alcanivoracaceae</taxon>
        <taxon>Alcanivorax</taxon>
    </lineage>
</organism>
<evidence type="ECO:0000313" key="3">
    <source>
        <dbReference type="Proteomes" id="UP000029444"/>
    </source>
</evidence>
<evidence type="ECO:0000259" key="1">
    <source>
        <dbReference type="Pfam" id="PF13490"/>
    </source>
</evidence>
<dbReference type="Pfam" id="PF13490">
    <property type="entry name" value="zf-HC2"/>
    <property type="match status" value="1"/>
</dbReference>
<reference evidence="2 3" key="1">
    <citation type="submission" date="2012-09" db="EMBL/GenBank/DDBJ databases">
        <title>Genome Sequence of alkane-degrading Bacterium Alcanivorax sp. 19-m-6.</title>
        <authorList>
            <person name="Lai Q."/>
            <person name="Shao Z."/>
        </authorList>
    </citation>
    <scope>NUCLEOTIDE SEQUENCE [LARGE SCALE GENOMIC DNA]</scope>
    <source>
        <strain evidence="2 3">19-m-6</strain>
    </source>
</reference>
<dbReference type="OrthoDB" id="8374021at2"/>
<keyword evidence="3" id="KW-1185">Reference proteome</keyword>
<dbReference type="InterPro" id="IPR041916">
    <property type="entry name" value="Anti_sigma_zinc_sf"/>
</dbReference>
<dbReference type="EMBL" id="ARXV01000010">
    <property type="protein sequence ID" value="KGD64207.1"/>
    <property type="molecule type" value="Genomic_DNA"/>
</dbReference>
<comment type="caution">
    <text evidence="2">The sequence shown here is derived from an EMBL/GenBank/DDBJ whole genome shotgun (WGS) entry which is preliminary data.</text>
</comment>
<feature type="domain" description="Putative zinc-finger" evidence="1">
    <location>
        <begin position="4"/>
        <end position="39"/>
    </location>
</feature>
<accession>A0A095SI31</accession>
<dbReference type="eggNOG" id="COG5660">
    <property type="taxonomic scope" value="Bacteria"/>
</dbReference>
<dbReference type="STRING" id="1177154.Y5S_02509"/>
<evidence type="ECO:0000313" key="2">
    <source>
        <dbReference type="EMBL" id="KGD64207.1"/>
    </source>
</evidence>
<dbReference type="PATRIC" id="fig|1177154.3.peg.2543"/>
<protein>
    <recommendedName>
        <fullName evidence="1">Putative zinc-finger domain-containing protein</fullName>
    </recommendedName>
</protein>
<dbReference type="Gene3D" id="1.10.10.1320">
    <property type="entry name" value="Anti-sigma factor, zinc-finger domain"/>
    <property type="match status" value="1"/>
</dbReference>
<name>A0A095SI31_9GAMM</name>